<dbReference type="AlphaFoldDB" id="A0A915HTK1"/>
<proteinExistence type="predicted"/>
<organism evidence="2 3">
    <name type="scientific">Romanomermis culicivorax</name>
    <name type="common">Nematode worm</name>
    <dbReference type="NCBI Taxonomy" id="13658"/>
    <lineage>
        <taxon>Eukaryota</taxon>
        <taxon>Metazoa</taxon>
        <taxon>Ecdysozoa</taxon>
        <taxon>Nematoda</taxon>
        <taxon>Enoplea</taxon>
        <taxon>Dorylaimia</taxon>
        <taxon>Mermithida</taxon>
        <taxon>Mermithoidea</taxon>
        <taxon>Mermithidae</taxon>
        <taxon>Romanomermis</taxon>
    </lineage>
</organism>
<dbReference type="Proteomes" id="UP000887565">
    <property type="component" value="Unplaced"/>
</dbReference>
<reference evidence="3" key="1">
    <citation type="submission" date="2022-11" db="UniProtKB">
        <authorList>
            <consortium name="WormBaseParasite"/>
        </authorList>
    </citation>
    <scope>IDENTIFICATION</scope>
</reference>
<protein>
    <submittedName>
        <fullName evidence="3">Uncharacterized protein</fullName>
    </submittedName>
</protein>
<evidence type="ECO:0000313" key="2">
    <source>
        <dbReference type="Proteomes" id="UP000887565"/>
    </source>
</evidence>
<sequence>MQKKHLPLYIPCEAVTNDEGDLSDENFESDCDDSTSEIEPDLNDLASELTYLTSFRTMLPSQQYQAESYVSNPKIGILVKNGALRTQ</sequence>
<feature type="region of interest" description="Disordered" evidence="1">
    <location>
        <begin position="19"/>
        <end position="39"/>
    </location>
</feature>
<name>A0A915HTK1_ROMCU</name>
<dbReference type="WBParaSite" id="nRc.2.0.1.t04861-RA">
    <property type="protein sequence ID" value="nRc.2.0.1.t04861-RA"/>
    <property type="gene ID" value="nRc.2.0.1.g04861"/>
</dbReference>
<evidence type="ECO:0000313" key="3">
    <source>
        <dbReference type="WBParaSite" id="nRc.2.0.1.t04861-RA"/>
    </source>
</evidence>
<accession>A0A915HTK1</accession>
<keyword evidence="2" id="KW-1185">Reference proteome</keyword>
<evidence type="ECO:0000256" key="1">
    <source>
        <dbReference type="SAM" id="MobiDB-lite"/>
    </source>
</evidence>